<dbReference type="EMBL" id="MFZP01000017">
    <property type="protein sequence ID" value="OGK28016.1"/>
    <property type="molecule type" value="Genomic_DNA"/>
</dbReference>
<dbReference type="Proteomes" id="UP000178597">
    <property type="component" value="Unassembled WGS sequence"/>
</dbReference>
<keyword evidence="1" id="KW-0812">Transmembrane</keyword>
<accession>A0A1F7HAV6</accession>
<sequence length="74" mass="8582">MFIAVILILIMSFTGTFMKFPFLLAYFGLFTIAQLTQWHSLFSPYFALTILIMLVTGVFMYLYPILKKEDSSKP</sequence>
<gene>
    <name evidence="2" type="ORF">A3C28_02810</name>
</gene>
<feature type="transmembrane region" description="Helical" evidence="1">
    <location>
        <begin position="7"/>
        <end position="33"/>
    </location>
</feature>
<comment type="caution">
    <text evidence="2">The sequence shown here is derived from an EMBL/GenBank/DDBJ whole genome shotgun (WGS) entry which is preliminary data.</text>
</comment>
<protein>
    <submittedName>
        <fullName evidence="2">Uncharacterized protein</fullName>
    </submittedName>
</protein>
<evidence type="ECO:0000256" key="1">
    <source>
        <dbReference type="SAM" id="Phobius"/>
    </source>
</evidence>
<dbReference type="AlphaFoldDB" id="A0A1F7HAV6"/>
<keyword evidence="1" id="KW-0472">Membrane</keyword>
<evidence type="ECO:0000313" key="2">
    <source>
        <dbReference type="EMBL" id="OGK28016.1"/>
    </source>
</evidence>
<keyword evidence="1" id="KW-1133">Transmembrane helix</keyword>
<name>A0A1F7HAV6_9BACT</name>
<evidence type="ECO:0000313" key="3">
    <source>
        <dbReference type="Proteomes" id="UP000178597"/>
    </source>
</evidence>
<feature type="transmembrane region" description="Helical" evidence="1">
    <location>
        <begin position="45"/>
        <end position="66"/>
    </location>
</feature>
<proteinExistence type="predicted"/>
<reference evidence="2 3" key="1">
    <citation type="journal article" date="2016" name="Nat. Commun.">
        <title>Thousands of microbial genomes shed light on interconnected biogeochemical processes in an aquifer system.</title>
        <authorList>
            <person name="Anantharaman K."/>
            <person name="Brown C.T."/>
            <person name="Hug L.A."/>
            <person name="Sharon I."/>
            <person name="Castelle C.J."/>
            <person name="Probst A.J."/>
            <person name="Thomas B.C."/>
            <person name="Singh A."/>
            <person name="Wilkins M.J."/>
            <person name="Karaoz U."/>
            <person name="Brodie E.L."/>
            <person name="Williams K.H."/>
            <person name="Hubbard S.S."/>
            <person name="Banfield J.F."/>
        </authorList>
    </citation>
    <scope>NUCLEOTIDE SEQUENCE [LARGE SCALE GENOMIC DNA]</scope>
</reference>
<organism evidence="2 3">
    <name type="scientific">Candidatus Roizmanbacteria bacterium RIFCSPHIGHO2_02_FULL_39_9</name>
    <dbReference type="NCBI Taxonomy" id="1802040"/>
    <lineage>
        <taxon>Bacteria</taxon>
        <taxon>Candidatus Roizmaniibacteriota</taxon>
    </lineage>
</organism>